<evidence type="ECO:0000313" key="2">
    <source>
        <dbReference type="Proteomes" id="UP001603857"/>
    </source>
</evidence>
<organism evidence="1 2">
    <name type="scientific">Flemingia macrophylla</name>
    <dbReference type="NCBI Taxonomy" id="520843"/>
    <lineage>
        <taxon>Eukaryota</taxon>
        <taxon>Viridiplantae</taxon>
        <taxon>Streptophyta</taxon>
        <taxon>Embryophyta</taxon>
        <taxon>Tracheophyta</taxon>
        <taxon>Spermatophyta</taxon>
        <taxon>Magnoliopsida</taxon>
        <taxon>eudicotyledons</taxon>
        <taxon>Gunneridae</taxon>
        <taxon>Pentapetalae</taxon>
        <taxon>rosids</taxon>
        <taxon>fabids</taxon>
        <taxon>Fabales</taxon>
        <taxon>Fabaceae</taxon>
        <taxon>Papilionoideae</taxon>
        <taxon>50 kb inversion clade</taxon>
        <taxon>NPAAA clade</taxon>
        <taxon>indigoferoid/millettioid clade</taxon>
        <taxon>Phaseoleae</taxon>
        <taxon>Flemingia</taxon>
    </lineage>
</organism>
<comment type="caution">
    <text evidence="1">The sequence shown here is derived from an EMBL/GenBank/DDBJ whole genome shotgun (WGS) entry which is preliminary data.</text>
</comment>
<proteinExistence type="predicted"/>
<name>A0ABD1LTS4_9FABA</name>
<accession>A0ABD1LTS4</accession>
<keyword evidence="2" id="KW-1185">Reference proteome</keyword>
<dbReference type="Proteomes" id="UP001603857">
    <property type="component" value="Unassembled WGS sequence"/>
</dbReference>
<dbReference type="EMBL" id="JBGMDY010000008">
    <property type="protein sequence ID" value="KAL2326688.1"/>
    <property type="molecule type" value="Genomic_DNA"/>
</dbReference>
<evidence type="ECO:0000313" key="1">
    <source>
        <dbReference type="EMBL" id="KAL2326688.1"/>
    </source>
</evidence>
<dbReference type="AlphaFoldDB" id="A0ABD1LTS4"/>
<protein>
    <submittedName>
        <fullName evidence="1">Uncharacterized protein</fullName>
    </submittedName>
</protein>
<reference evidence="1 2" key="1">
    <citation type="submission" date="2024-08" db="EMBL/GenBank/DDBJ databases">
        <title>Insights into the chromosomal genome structure of Flemingia macrophylla.</title>
        <authorList>
            <person name="Ding Y."/>
            <person name="Zhao Y."/>
            <person name="Bi W."/>
            <person name="Wu M."/>
            <person name="Zhao G."/>
            <person name="Gong Y."/>
            <person name="Li W."/>
            <person name="Zhang P."/>
        </authorList>
    </citation>
    <scope>NUCLEOTIDE SEQUENCE [LARGE SCALE GENOMIC DNA]</scope>
    <source>
        <strain evidence="1">DYQJB</strain>
        <tissue evidence="1">Leaf</tissue>
    </source>
</reference>
<gene>
    <name evidence="1" type="ORF">Fmac_025746</name>
</gene>
<sequence length="96" mass="10613">MFTSSPLGLLLGHARHLTLGLPLRPSLVVFPSVFSKAEVPPLRVTESASDERGTELEDRVCHPDSVNEGYLRYTQFPTIQHVTSATLSVLSTQDFF</sequence>